<gene>
    <name evidence="2" type="ORF">DIT71_15525</name>
</gene>
<keyword evidence="3" id="KW-1185">Reference proteome</keyword>
<dbReference type="AlphaFoldDB" id="A0A2V3ZJR5"/>
<organism evidence="2 3">
    <name type="scientific">Marinobacter vulgaris</name>
    <dbReference type="NCBI Taxonomy" id="1928331"/>
    <lineage>
        <taxon>Bacteria</taxon>
        <taxon>Pseudomonadati</taxon>
        <taxon>Pseudomonadota</taxon>
        <taxon>Gammaproteobacteria</taxon>
        <taxon>Pseudomonadales</taxon>
        <taxon>Marinobacteraceae</taxon>
        <taxon>Marinobacter</taxon>
    </lineage>
</organism>
<accession>A0A2V3ZJR5</accession>
<dbReference type="EMBL" id="QFWX01000007">
    <property type="protein sequence ID" value="PXX89310.1"/>
    <property type="molecule type" value="Genomic_DNA"/>
</dbReference>
<dbReference type="InterPro" id="IPR011009">
    <property type="entry name" value="Kinase-like_dom_sf"/>
</dbReference>
<name>A0A2V3ZJR5_9GAMM</name>
<evidence type="ECO:0000256" key="1">
    <source>
        <dbReference type="SAM" id="Phobius"/>
    </source>
</evidence>
<dbReference type="Proteomes" id="UP000253987">
    <property type="component" value="Unassembled WGS sequence"/>
</dbReference>
<reference evidence="3" key="1">
    <citation type="submission" date="2018-05" db="EMBL/GenBank/DDBJ databases">
        <authorList>
            <person name="Lu D."/>
        </authorList>
    </citation>
    <scope>NUCLEOTIDE SEQUENCE [LARGE SCALE GENOMIC DNA]</scope>
    <source>
        <strain evidence="3">F01</strain>
    </source>
</reference>
<dbReference type="InterPro" id="IPR009330">
    <property type="entry name" value="LipoPS_heptP_kinase"/>
</dbReference>
<evidence type="ECO:0000313" key="2">
    <source>
        <dbReference type="EMBL" id="PXX89310.1"/>
    </source>
</evidence>
<protein>
    <recommendedName>
        <fullName evidence="4">Serine/threonine protein kinase</fullName>
    </recommendedName>
</protein>
<keyword evidence="1" id="KW-0812">Transmembrane</keyword>
<feature type="transmembrane region" description="Helical" evidence="1">
    <location>
        <begin position="249"/>
        <end position="268"/>
    </location>
</feature>
<evidence type="ECO:0008006" key="4">
    <source>
        <dbReference type="Google" id="ProtNLM"/>
    </source>
</evidence>
<dbReference type="Gene3D" id="1.10.510.10">
    <property type="entry name" value="Transferase(Phosphotransferase) domain 1"/>
    <property type="match status" value="1"/>
</dbReference>
<keyword evidence="1" id="KW-1133">Transmembrane helix</keyword>
<dbReference type="Pfam" id="PF06176">
    <property type="entry name" value="WaaY"/>
    <property type="match status" value="1"/>
</dbReference>
<proteinExistence type="predicted"/>
<sequence length="269" mass="31648">MVNVMFNYQDYLVESSLDKAEATLLIKDYLRGDLEIIEELKNNDHNYVVRINRYQRPDIVIKEPRKRNRRYWERLLTWFRKGEAGRLYESHIQLEKLGFACPSAVLAAESRKLGVVTRSVFMYEYMDGEPASSADAGIVARELRRLHEAGYTRGDPKAQNFLIKDGAVIFIDFKLSRARLWHRHSARMEFAHLLHTMPEALAFVPSDERKSAGFLVAVRLRRMLSDLKHMKRELRNYRQHPDYRYKRRAILLLLGTIISYDLMIATLSR</sequence>
<evidence type="ECO:0000313" key="3">
    <source>
        <dbReference type="Proteomes" id="UP000253987"/>
    </source>
</evidence>
<dbReference type="SUPFAM" id="SSF56112">
    <property type="entry name" value="Protein kinase-like (PK-like)"/>
    <property type="match status" value="1"/>
</dbReference>
<comment type="caution">
    <text evidence="2">The sequence shown here is derived from an EMBL/GenBank/DDBJ whole genome shotgun (WGS) entry which is preliminary data.</text>
</comment>
<dbReference type="OrthoDB" id="9795390at2"/>
<keyword evidence="1" id="KW-0472">Membrane</keyword>
<reference evidence="2 3" key="2">
    <citation type="submission" date="2018-06" db="EMBL/GenBank/DDBJ databases">
        <title>Marinobactersediminissp. nov, a moderately halophilic bacterium isolated from marine solar saltern.</title>
        <authorList>
            <person name="Zhang Y."/>
        </authorList>
    </citation>
    <scope>NUCLEOTIDE SEQUENCE [LARGE SCALE GENOMIC DNA]</scope>
    <source>
        <strain evidence="2 3">F01</strain>
    </source>
</reference>